<gene>
    <name evidence="2" type="ORF">ACFOUW_17985</name>
</gene>
<comment type="caution">
    <text evidence="2">The sequence shown here is derived from an EMBL/GenBank/DDBJ whole genome shotgun (WGS) entry which is preliminary data.</text>
</comment>
<organism evidence="2 3">
    <name type="scientific">Tenggerimyces flavus</name>
    <dbReference type="NCBI Taxonomy" id="1708749"/>
    <lineage>
        <taxon>Bacteria</taxon>
        <taxon>Bacillati</taxon>
        <taxon>Actinomycetota</taxon>
        <taxon>Actinomycetes</taxon>
        <taxon>Propionibacteriales</taxon>
        <taxon>Nocardioidaceae</taxon>
        <taxon>Tenggerimyces</taxon>
    </lineage>
</organism>
<dbReference type="Proteomes" id="UP001595699">
    <property type="component" value="Unassembled WGS sequence"/>
</dbReference>
<evidence type="ECO:0000259" key="1">
    <source>
        <dbReference type="Pfam" id="PF07883"/>
    </source>
</evidence>
<dbReference type="SUPFAM" id="SSF51182">
    <property type="entry name" value="RmlC-like cupins"/>
    <property type="match status" value="1"/>
</dbReference>
<dbReference type="EMBL" id="JBHRZH010000016">
    <property type="protein sequence ID" value="MFC3762738.1"/>
    <property type="molecule type" value="Genomic_DNA"/>
</dbReference>
<evidence type="ECO:0000313" key="3">
    <source>
        <dbReference type="Proteomes" id="UP001595699"/>
    </source>
</evidence>
<dbReference type="InterPro" id="IPR011051">
    <property type="entry name" value="RmlC_Cupin_sf"/>
</dbReference>
<dbReference type="RefSeq" id="WP_205122737.1">
    <property type="nucleotide sequence ID" value="NZ_JAFBCM010000001.1"/>
</dbReference>
<keyword evidence="3" id="KW-1185">Reference proteome</keyword>
<proteinExistence type="predicted"/>
<accession>A0ABV7YD47</accession>
<evidence type="ECO:0000313" key="2">
    <source>
        <dbReference type="EMBL" id="MFC3762738.1"/>
    </source>
</evidence>
<dbReference type="InterPro" id="IPR013096">
    <property type="entry name" value="Cupin_2"/>
</dbReference>
<dbReference type="Pfam" id="PF07883">
    <property type="entry name" value="Cupin_2"/>
    <property type="match status" value="1"/>
</dbReference>
<dbReference type="Gene3D" id="2.60.120.10">
    <property type="entry name" value="Jelly Rolls"/>
    <property type="match status" value="1"/>
</dbReference>
<name>A0ABV7YD47_9ACTN</name>
<reference evidence="3" key="1">
    <citation type="journal article" date="2019" name="Int. J. Syst. Evol. Microbiol.">
        <title>The Global Catalogue of Microorganisms (GCM) 10K type strain sequencing project: providing services to taxonomists for standard genome sequencing and annotation.</title>
        <authorList>
            <consortium name="The Broad Institute Genomics Platform"/>
            <consortium name="The Broad Institute Genome Sequencing Center for Infectious Disease"/>
            <person name="Wu L."/>
            <person name="Ma J."/>
        </authorList>
    </citation>
    <scope>NUCLEOTIDE SEQUENCE [LARGE SCALE GENOMIC DNA]</scope>
    <source>
        <strain evidence="3">CGMCC 4.7241</strain>
    </source>
</reference>
<feature type="domain" description="Cupin type-2" evidence="1">
    <location>
        <begin position="34"/>
        <end position="93"/>
    </location>
</feature>
<sequence length="254" mass="26678">MTETTTTRTWFPGGTAVTQLRVYDWPAADGLRGGSPHLHTASTEGYVVLRGAGTLETLSGAGYVEHPLEPGTLLWFTPGTVHRLVAASPELEILVVMQNAGLPEAGDAVLTFPPVVLASASAYASAASLPGLADLEAGPQSDDPHVVAARRRRDLAIEGYLALRTSVQTEGPSALTPLYEAAALLVQGKAIGWQALWHERVLGSAERTADHLSLLASGRADHLAESAVLTADQSSPVPTWGMCGRLTTWDLEGA</sequence>
<protein>
    <submittedName>
        <fullName evidence="2">Cupin domain-containing protein</fullName>
    </submittedName>
</protein>
<dbReference type="InterPro" id="IPR014710">
    <property type="entry name" value="RmlC-like_jellyroll"/>
</dbReference>